<evidence type="ECO:0000313" key="5">
    <source>
        <dbReference type="Proteomes" id="UP000245207"/>
    </source>
</evidence>
<organism evidence="4 5">
    <name type="scientific">Artemisia annua</name>
    <name type="common">Sweet wormwood</name>
    <dbReference type="NCBI Taxonomy" id="35608"/>
    <lineage>
        <taxon>Eukaryota</taxon>
        <taxon>Viridiplantae</taxon>
        <taxon>Streptophyta</taxon>
        <taxon>Embryophyta</taxon>
        <taxon>Tracheophyta</taxon>
        <taxon>Spermatophyta</taxon>
        <taxon>Magnoliopsida</taxon>
        <taxon>eudicotyledons</taxon>
        <taxon>Gunneridae</taxon>
        <taxon>Pentapetalae</taxon>
        <taxon>asterids</taxon>
        <taxon>campanulids</taxon>
        <taxon>Asterales</taxon>
        <taxon>Asteraceae</taxon>
        <taxon>Asteroideae</taxon>
        <taxon>Anthemideae</taxon>
        <taxon>Artemisiinae</taxon>
        <taxon>Artemisia</taxon>
    </lineage>
</organism>
<sequence>MNLKTTCCLQKVMKVSIYLYTGKDFEINICHVSDTWDYATFEINMQEQMIRTTKDQTFTLVSVCLLLQFCFLKLQVICKVRGNRLGLLNDRDHSDVLPLREVAARVNCGTLENVPFAYKNENSPPVQIDNYTCKNPLENQHMNPQVMYQPTLDVLKEQEHQGKQKPMQKPIRTLASSNDSGPPGKLMSSNCDTIIIDYIFFSRSYVYDLELDHKCWDSPEVMIEKRHLIQMRDSNHGTEVAAETTSACPSSVLKSCLQLWTSREDLTVRTSLKFGYATIQPVMGMIFFGRTCLYHAITDQTIRSRCGNDTLKVHICASWWYHTYKGICDDLPYIMLPRSAVFQFEHQEHISWKINKRACNMTKQAFEDAAAELDSLDQKSYQDSYLIMRLIRDNLTLWTLDPAEDEVSKDEVFLIFGCLASHYLGVSVFVTWTTSATPVEKPVAKKVPKYKYGPSGQYKPSNATPGKTKQCLKAETRGRYECQIKYNINVLTGLLLKAWVKILGTYVFVLLNLTNKVT</sequence>
<dbReference type="SUPFAM" id="SSF48445">
    <property type="entry name" value="14-3-3 protein"/>
    <property type="match status" value="1"/>
</dbReference>
<dbReference type="EMBL" id="PKPP01000549">
    <property type="protein sequence ID" value="PWA91374.1"/>
    <property type="molecule type" value="Genomic_DNA"/>
</dbReference>
<dbReference type="Gene3D" id="1.20.190.20">
    <property type="entry name" value="14-3-3 domain"/>
    <property type="match status" value="1"/>
</dbReference>
<gene>
    <name evidence="4" type="ORF">CTI12_AA091500</name>
</gene>
<dbReference type="Pfam" id="PF00244">
    <property type="entry name" value="14-3-3"/>
    <property type="match status" value="1"/>
</dbReference>
<reference evidence="4 5" key="1">
    <citation type="journal article" date="2018" name="Mol. Plant">
        <title>The genome of Artemisia annua provides insight into the evolution of Asteraceae family and artemisinin biosynthesis.</title>
        <authorList>
            <person name="Shen Q."/>
            <person name="Zhang L."/>
            <person name="Liao Z."/>
            <person name="Wang S."/>
            <person name="Yan T."/>
            <person name="Shi P."/>
            <person name="Liu M."/>
            <person name="Fu X."/>
            <person name="Pan Q."/>
            <person name="Wang Y."/>
            <person name="Lv Z."/>
            <person name="Lu X."/>
            <person name="Zhang F."/>
            <person name="Jiang W."/>
            <person name="Ma Y."/>
            <person name="Chen M."/>
            <person name="Hao X."/>
            <person name="Li L."/>
            <person name="Tang Y."/>
            <person name="Lv G."/>
            <person name="Zhou Y."/>
            <person name="Sun X."/>
            <person name="Brodelius P.E."/>
            <person name="Rose J.K.C."/>
            <person name="Tang K."/>
        </authorList>
    </citation>
    <scope>NUCLEOTIDE SEQUENCE [LARGE SCALE GENOMIC DNA]</scope>
    <source>
        <strain evidence="5">cv. Huhao1</strain>
        <tissue evidence="4">Leaf</tissue>
    </source>
</reference>
<dbReference type="STRING" id="35608.A0A2U1PZZ7"/>
<dbReference type="PRINTS" id="PR00305">
    <property type="entry name" value="1433ZETA"/>
</dbReference>
<comment type="caution">
    <text evidence="4">The sequence shown here is derived from an EMBL/GenBank/DDBJ whole genome shotgun (WGS) entry which is preliminary data.</text>
</comment>
<dbReference type="InterPro" id="IPR023410">
    <property type="entry name" value="14-3-3_domain"/>
</dbReference>
<feature type="region of interest" description="Disordered" evidence="2">
    <location>
        <begin position="159"/>
        <end position="184"/>
    </location>
</feature>
<dbReference type="InterPro" id="IPR000308">
    <property type="entry name" value="14-3-3"/>
</dbReference>
<evidence type="ECO:0000313" key="4">
    <source>
        <dbReference type="EMBL" id="PWA91374.1"/>
    </source>
</evidence>
<comment type="similarity">
    <text evidence="1">Belongs to the 14-3-3 family.</text>
</comment>
<dbReference type="PANTHER" id="PTHR18860">
    <property type="entry name" value="14-3-3 PROTEIN"/>
    <property type="match status" value="1"/>
</dbReference>
<feature type="domain" description="14-3-3" evidence="3">
    <location>
        <begin position="340"/>
        <end position="399"/>
    </location>
</feature>
<dbReference type="InterPro" id="IPR036815">
    <property type="entry name" value="14-3-3_dom_sf"/>
</dbReference>
<name>A0A2U1PZZ7_ARTAN</name>
<accession>A0A2U1PZZ7</accession>
<dbReference type="Proteomes" id="UP000245207">
    <property type="component" value="Unassembled WGS sequence"/>
</dbReference>
<dbReference type="AlphaFoldDB" id="A0A2U1PZZ7"/>
<keyword evidence="5" id="KW-1185">Reference proteome</keyword>
<evidence type="ECO:0000256" key="2">
    <source>
        <dbReference type="SAM" id="MobiDB-lite"/>
    </source>
</evidence>
<protein>
    <submittedName>
        <fullName evidence="4">TRAF-like protein</fullName>
    </submittedName>
</protein>
<evidence type="ECO:0000256" key="1">
    <source>
        <dbReference type="ARBA" id="ARBA00006141"/>
    </source>
</evidence>
<evidence type="ECO:0000259" key="3">
    <source>
        <dbReference type="Pfam" id="PF00244"/>
    </source>
</evidence>
<proteinExistence type="inferred from homology"/>